<proteinExistence type="predicted"/>
<name>A0AAV8ZV61_9CUCU</name>
<evidence type="ECO:0008006" key="4">
    <source>
        <dbReference type="Google" id="ProtNLM"/>
    </source>
</evidence>
<feature type="region of interest" description="Disordered" evidence="1">
    <location>
        <begin position="280"/>
        <end position="334"/>
    </location>
</feature>
<gene>
    <name evidence="2" type="ORF">NQ314_001099</name>
</gene>
<dbReference type="InterPro" id="IPR011011">
    <property type="entry name" value="Znf_FYVE_PHD"/>
</dbReference>
<evidence type="ECO:0000313" key="2">
    <source>
        <dbReference type="EMBL" id="KAJ8970575.1"/>
    </source>
</evidence>
<evidence type="ECO:0000256" key="1">
    <source>
        <dbReference type="SAM" id="MobiDB-lite"/>
    </source>
</evidence>
<evidence type="ECO:0000313" key="3">
    <source>
        <dbReference type="Proteomes" id="UP001162156"/>
    </source>
</evidence>
<dbReference type="Gene3D" id="1.10.10.60">
    <property type="entry name" value="Homeodomain-like"/>
    <property type="match status" value="1"/>
</dbReference>
<feature type="compositionally biased region" description="Basic and acidic residues" evidence="1">
    <location>
        <begin position="280"/>
        <end position="305"/>
    </location>
</feature>
<dbReference type="Proteomes" id="UP001162156">
    <property type="component" value="Unassembled WGS sequence"/>
</dbReference>
<sequence>MVQKYKRKTQRHGWDEDKMRQAIEGVRNGLPYKTAARNFCIPLMSLKRRCKGKNKLALNWKLGSRTQLFTEEQEQELVSHILDMESRMSPEATSAARARAPVVIKFCMLLSTVLDKTPFSPFRIFNVDETSISTVPGRNCKTMAKRGRKQVGRVVSTERGVSTTAVIYEPENWPQNDEDNDQINIRGAPSIPPEQIIRHEQLTDSSNAFKELSYQENLATSSISFNDINQHDNANVIPSTSAVSNVFKILPKMSQKQRTTRSRKSGDTVILTSTSYKDQLVDERQEQTAEQEENKALKLKTKEAGNQKVKSKKPITKGKNSKRRKEDEDDEESEVEEDPECLICSETFLICPAGEGWVQCINYHRWAHDECAGIEDNDCVPYYCDYCIENVRRNKVRRKRLS</sequence>
<accession>A0AAV8ZV61</accession>
<dbReference type="SUPFAM" id="SSF57903">
    <property type="entry name" value="FYVE/PHD zinc finger"/>
    <property type="match status" value="1"/>
</dbReference>
<protein>
    <recommendedName>
        <fullName evidence="4">Zinc finger PHD-type domain-containing protein</fullName>
    </recommendedName>
</protein>
<reference evidence="2" key="1">
    <citation type="journal article" date="2023" name="Insect Mol. Biol.">
        <title>Genome sequencing provides insights into the evolution of gene families encoding plant cell wall-degrading enzymes in longhorned beetles.</title>
        <authorList>
            <person name="Shin N.R."/>
            <person name="Okamura Y."/>
            <person name="Kirsch R."/>
            <person name="Pauchet Y."/>
        </authorList>
    </citation>
    <scope>NUCLEOTIDE SEQUENCE</scope>
    <source>
        <strain evidence="2">RBIC_L_NR</strain>
    </source>
</reference>
<keyword evidence="3" id="KW-1185">Reference proteome</keyword>
<dbReference type="AlphaFoldDB" id="A0AAV8ZV61"/>
<comment type="caution">
    <text evidence="2">The sequence shown here is derived from an EMBL/GenBank/DDBJ whole genome shotgun (WGS) entry which is preliminary data.</text>
</comment>
<feature type="compositionally biased region" description="Basic residues" evidence="1">
    <location>
        <begin position="309"/>
        <end position="323"/>
    </location>
</feature>
<organism evidence="2 3">
    <name type="scientific">Rhamnusium bicolor</name>
    <dbReference type="NCBI Taxonomy" id="1586634"/>
    <lineage>
        <taxon>Eukaryota</taxon>
        <taxon>Metazoa</taxon>
        <taxon>Ecdysozoa</taxon>
        <taxon>Arthropoda</taxon>
        <taxon>Hexapoda</taxon>
        <taxon>Insecta</taxon>
        <taxon>Pterygota</taxon>
        <taxon>Neoptera</taxon>
        <taxon>Endopterygota</taxon>
        <taxon>Coleoptera</taxon>
        <taxon>Polyphaga</taxon>
        <taxon>Cucujiformia</taxon>
        <taxon>Chrysomeloidea</taxon>
        <taxon>Cerambycidae</taxon>
        <taxon>Lepturinae</taxon>
        <taxon>Rhagiini</taxon>
        <taxon>Rhamnusium</taxon>
    </lineage>
</organism>
<dbReference type="EMBL" id="JANEYF010000334">
    <property type="protein sequence ID" value="KAJ8970575.1"/>
    <property type="molecule type" value="Genomic_DNA"/>
</dbReference>